<dbReference type="InterPro" id="IPR029787">
    <property type="entry name" value="Nucleotide_cyclase"/>
</dbReference>
<dbReference type="GO" id="GO:0000160">
    <property type="term" value="P:phosphorelay signal transduction system"/>
    <property type="evidence" value="ECO:0007669"/>
    <property type="project" value="InterPro"/>
</dbReference>
<evidence type="ECO:0000256" key="2">
    <source>
        <dbReference type="PROSITE-ProRule" id="PRU00169"/>
    </source>
</evidence>
<feature type="modified residue" description="4-aspartylphosphate" evidence="2">
    <location>
        <position position="61"/>
    </location>
</feature>
<dbReference type="EMBL" id="NRSJ01000010">
    <property type="protein sequence ID" value="MBK1704448.1"/>
    <property type="molecule type" value="Genomic_DNA"/>
</dbReference>
<dbReference type="InterPro" id="IPR001789">
    <property type="entry name" value="Sig_transdc_resp-reg_receiver"/>
</dbReference>
<dbReference type="Gene3D" id="3.40.50.2300">
    <property type="match status" value="1"/>
</dbReference>
<dbReference type="CDD" id="cd19920">
    <property type="entry name" value="REC_PA4781-like"/>
    <property type="match status" value="1"/>
</dbReference>
<name>A0AAJ0X9Q0_9GAMM</name>
<evidence type="ECO:0000313" key="4">
    <source>
        <dbReference type="EMBL" id="MBK1704448.1"/>
    </source>
</evidence>
<reference evidence="4" key="1">
    <citation type="submission" date="2017-08" db="EMBL/GenBank/DDBJ databases">
        <authorList>
            <person name="Imhoff J.F."/>
            <person name="Rahn T."/>
            <person name="Kuenzel S."/>
            <person name="Neulinger S.C."/>
        </authorList>
    </citation>
    <scope>NUCLEOTIDE SEQUENCE</scope>
    <source>
        <strain evidence="4">DSM 11080</strain>
    </source>
</reference>
<evidence type="ECO:0000313" key="5">
    <source>
        <dbReference type="Proteomes" id="UP001296776"/>
    </source>
</evidence>
<keyword evidence="1 2" id="KW-0597">Phosphoprotein</keyword>
<dbReference type="SMART" id="SM00267">
    <property type="entry name" value="GGDEF"/>
    <property type="match status" value="1"/>
</dbReference>
<dbReference type="SMART" id="SM00448">
    <property type="entry name" value="REC"/>
    <property type="match status" value="1"/>
</dbReference>
<dbReference type="Pfam" id="PF00990">
    <property type="entry name" value="GGDEF"/>
    <property type="match status" value="1"/>
</dbReference>
<dbReference type="PROSITE" id="PS50110">
    <property type="entry name" value="RESPONSE_REGULATORY"/>
    <property type="match status" value="1"/>
</dbReference>
<organism evidence="4 5">
    <name type="scientific">Halochromatium glycolicum</name>
    <dbReference type="NCBI Taxonomy" id="85075"/>
    <lineage>
        <taxon>Bacteria</taxon>
        <taxon>Pseudomonadati</taxon>
        <taxon>Pseudomonadota</taxon>
        <taxon>Gammaproteobacteria</taxon>
        <taxon>Chromatiales</taxon>
        <taxon>Chromatiaceae</taxon>
        <taxon>Halochromatium</taxon>
    </lineage>
</organism>
<dbReference type="SUPFAM" id="SSF55073">
    <property type="entry name" value="Nucleotide cyclase"/>
    <property type="match status" value="1"/>
</dbReference>
<dbReference type="InterPro" id="IPR043128">
    <property type="entry name" value="Rev_trsase/Diguanyl_cyclase"/>
</dbReference>
<keyword evidence="5" id="KW-1185">Reference proteome</keyword>
<sequence>MASTDPAPEQRRNILIVDDVPENIEVLAAALGTEYEVFFAISGDEAIELTSSQRIDLILLDIMMPEVDGYEVCRLLKLDPELAEIPVIFVTAKTDLEDEAKGFAVGAVDYITKPIKRLTVRARVKTHLELKASRDRLKALANLDTVAGLPNRATFDQVLERETTRAQLEGAPLSLLLLGIDAFDLVAQAQGRSALQRSVEQVGCAAAAKASGPLDLCAHYGGPQFALLLPHADVATASARGAALIDAVAALGLQHGEGAARRPLTASVGGVSADFVLIDPTMRVRPQEMTLLATRALDEAASSGCGQLSLRRWEMQPMGF</sequence>
<dbReference type="InterPro" id="IPR011006">
    <property type="entry name" value="CheY-like_superfamily"/>
</dbReference>
<proteinExistence type="predicted"/>
<gene>
    <name evidence="4" type="ORF">CKO40_07835</name>
</gene>
<dbReference type="Gene3D" id="3.30.70.270">
    <property type="match status" value="1"/>
</dbReference>
<dbReference type="PANTHER" id="PTHR44591:SF3">
    <property type="entry name" value="RESPONSE REGULATORY DOMAIN-CONTAINING PROTEIN"/>
    <property type="match status" value="1"/>
</dbReference>
<dbReference type="SUPFAM" id="SSF52172">
    <property type="entry name" value="CheY-like"/>
    <property type="match status" value="1"/>
</dbReference>
<feature type="domain" description="Response regulatory" evidence="3">
    <location>
        <begin position="13"/>
        <end position="128"/>
    </location>
</feature>
<dbReference type="InterPro" id="IPR000160">
    <property type="entry name" value="GGDEF_dom"/>
</dbReference>
<dbReference type="Proteomes" id="UP001296776">
    <property type="component" value="Unassembled WGS sequence"/>
</dbReference>
<dbReference type="NCBIfam" id="TIGR00254">
    <property type="entry name" value="GGDEF"/>
    <property type="match status" value="1"/>
</dbReference>
<dbReference type="InterPro" id="IPR050595">
    <property type="entry name" value="Bact_response_regulator"/>
</dbReference>
<evidence type="ECO:0000259" key="3">
    <source>
        <dbReference type="PROSITE" id="PS50110"/>
    </source>
</evidence>
<reference evidence="4" key="2">
    <citation type="journal article" date="2020" name="Microorganisms">
        <title>Osmotic Adaptation and Compatible Solute Biosynthesis of Phototrophic Bacteria as Revealed from Genome Analyses.</title>
        <authorList>
            <person name="Imhoff J.F."/>
            <person name="Rahn T."/>
            <person name="Kunzel S."/>
            <person name="Keller A."/>
            <person name="Neulinger S.C."/>
        </authorList>
    </citation>
    <scope>NUCLEOTIDE SEQUENCE</scope>
    <source>
        <strain evidence="4">DSM 11080</strain>
    </source>
</reference>
<comment type="caution">
    <text evidence="4">The sequence shown here is derived from an EMBL/GenBank/DDBJ whole genome shotgun (WGS) entry which is preliminary data.</text>
</comment>
<dbReference type="Pfam" id="PF00072">
    <property type="entry name" value="Response_reg"/>
    <property type="match status" value="1"/>
</dbReference>
<dbReference type="RefSeq" id="WP_200345649.1">
    <property type="nucleotide sequence ID" value="NZ_NRSJ01000010.1"/>
</dbReference>
<dbReference type="PANTHER" id="PTHR44591">
    <property type="entry name" value="STRESS RESPONSE REGULATOR PROTEIN 1"/>
    <property type="match status" value="1"/>
</dbReference>
<dbReference type="AlphaFoldDB" id="A0AAJ0X9Q0"/>
<protein>
    <recommendedName>
        <fullName evidence="3">Response regulatory domain-containing protein</fullName>
    </recommendedName>
</protein>
<evidence type="ECO:0000256" key="1">
    <source>
        <dbReference type="ARBA" id="ARBA00022553"/>
    </source>
</evidence>
<accession>A0AAJ0X9Q0</accession>